<organism evidence="1 2">
    <name type="scientific">Staphylococcus gallinarum</name>
    <dbReference type="NCBI Taxonomy" id="1293"/>
    <lineage>
        <taxon>Bacteria</taxon>
        <taxon>Bacillati</taxon>
        <taxon>Bacillota</taxon>
        <taxon>Bacilli</taxon>
        <taxon>Bacillales</taxon>
        <taxon>Staphylococcaceae</taxon>
        <taxon>Staphylococcus</taxon>
    </lineage>
</organism>
<accession>A0A380FAM0</accession>
<evidence type="ECO:0000313" key="2">
    <source>
        <dbReference type="Proteomes" id="UP000255277"/>
    </source>
</evidence>
<protein>
    <submittedName>
        <fullName evidence="1">Putative endoribonuclease L-PSP</fullName>
    </submittedName>
</protein>
<evidence type="ECO:0000313" key="1">
    <source>
        <dbReference type="EMBL" id="SUM30780.1"/>
    </source>
</evidence>
<name>A0A380FAM0_STAGA</name>
<dbReference type="AlphaFoldDB" id="A0A380FAM0"/>
<dbReference type="EMBL" id="UHDK01000001">
    <property type="protein sequence ID" value="SUM30780.1"/>
    <property type="molecule type" value="Genomic_DNA"/>
</dbReference>
<proteinExistence type="predicted"/>
<reference evidence="1 2" key="1">
    <citation type="submission" date="2018-06" db="EMBL/GenBank/DDBJ databases">
        <authorList>
            <consortium name="Pathogen Informatics"/>
            <person name="Doyle S."/>
        </authorList>
    </citation>
    <scope>NUCLEOTIDE SEQUENCE [LARGE SCALE GENOMIC DNA]</scope>
    <source>
        <strain evidence="1 2">NCTC12195</strain>
    </source>
</reference>
<dbReference type="Proteomes" id="UP000255277">
    <property type="component" value="Unassembled WGS sequence"/>
</dbReference>
<sequence length="36" mass="4212">MKFITTNEAPQAIGPYSQAVQARRFPLYFWTVTYQS</sequence>
<gene>
    <name evidence="1" type="ORF">NCTC12195_00180</name>
</gene>